<protein>
    <recommendedName>
        <fullName evidence="11 12">Aminodeoxychorismate lyase</fullName>
        <ecNumber evidence="8 12">4.1.3.38</ecNumber>
    </recommendedName>
</protein>
<dbReference type="OrthoDB" id="9805628at2"/>
<dbReference type="GO" id="GO:0005829">
    <property type="term" value="C:cytosol"/>
    <property type="evidence" value="ECO:0007669"/>
    <property type="project" value="TreeGrafter"/>
</dbReference>
<dbReference type="EMBL" id="NJPO01000046">
    <property type="protein sequence ID" value="PLK59071.1"/>
    <property type="molecule type" value="Genomic_DNA"/>
</dbReference>
<dbReference type="GO" id="GO:0008153">
    <property type="term" value="P:4-aminobenzoate biosynthetic process"/>
    <property type="evidence" value="ECO:0007669"/>
    <property type="project" value="UniProtKB-UniRule"/>
</dbReference>
<evidence type="ECO:0000256" key="13">
    <source>
        <dbReference type="RuleBase" id="RU004106"/>
    </source>
</evidence>
<dbReference type="Gene3D" id="3.20.10.10">
    <property type="entry name" value="D-amino Acid Aminotransferase, subunit A, domain 2"/>
    <property type="match status" value="1"/>
</dbReference>
<evidence type="ECO:0000256" key="12">
    <source>
        <dbReference type="NCBIfam" id="TIGR03461"/>
    </source>
</evidence>
<dbReference type="RefSeq" id="WP_101626726.1">
    <property type="nucleotide sequence ID" value="NZ_NJPO01000046.1"/>
</dbReference>
<name>A0A2N4XXB0_9GAMM</name>
<sequence length="265" mass="29380">MFWINGQLKQELPLIDRACQFGDGFFTTARLLDGKISFLTLHIERMILAAERLLFEKLDIEILRQEMLTAAATGGSGFIKVIISRGSGNRGYSFSSCGAPVRIIEHGYAPSHYTTWRKNGIRLTLNPVRLARNALLAGIKHLNRLEQVLIQAHLERDGADEALVLDTDGNLVECCSANLFWRCGRKVFTPVLSYAGVAGIMRRRVLALLPKLGYLCKEVTTGPDALKQADEVIITNALLSIAPVNSIGSCCYYDRTLFHLLSPQC</sequence>
<evidence type="ECO:0000256" key="7">
    <source>
        <dbReference type="ARBA" id="ARBA00035633"/>
    </source>
</evidence>
<dbReference type="Proteomes" id="UP000234253">
    <property type="component" value="Unassembled WGS sequence"/>
</dbReference>
<keyword evidence="6 15" id="KW-0456">Lyase</keyword>
<dbReference type="GO" id="GO:0030170">
    <property type="term" value="F:pyridoxal phosphate binding"/>
    <property type="evidence" value="ECO:0007669"/>
    <property type="project" value="InterPro"/>
</dbReference>
<evidence type="ECO:0000256" key="9">
    <source>
        <dbReference type="ARBA" id="ARBA00049529"/>
    </source>
</evidence>
<gene>
    <name evidence="15" type="primary">pabC</name>
    <name evidence="15" type="ORF">CEX73_00840</name>
</gene>
<evidence type="ECO:0000256" key="14">
    <source>
        <dbReference type="RuleBase" id="RU004516"/>
    </source>
</evidence>
<organism evidence="15 16">
    <name type="scientific">Candidatus Palibaumannia cicadellinicola</name>
    <dbReference type="NCBI Taxonomy" id="186490"/>
    <lineage>
        <taxon>Bacteria</taxon>
        <taxon>Pseudomonadati</taxon>
        <taxon>Pseudomonadota</taxon>
        <taxon>Gammaproteobacteria</taxon>
        <taxon>Candidatus Palibaumannia</taxon>
    </lineage>
</organism>
<proteinExistence type="inferred from homology"/>
<dbReference type="InterPro" id="IPR017824">
    <property type="entry name" value="Aminodeoxychorismate_lyase_IV"/>
</dbReference>
<evidence type="ECO:0000256" key="3">
    <source>
        <dbReference type="ARBA" id="ARBA00011738"/>
    </source>
</evidence>
<dbReference type="InterPro" id="IPR001544">
    <property type="entry name" value="Aminotrans_IV"/>
</dbReference>
<comment type="cofactor">
    <cofactor evidence="1 14">
        <name>pyridoxal 5'-phosphate</name>
        <dbReference type="ChEBI" id="CHEBI:597326"/>
    </cofactor>
</comment>
<evidence type="ECO:0000256" key="2">
    <source>
        <dbReference type="ARBA" id="ARBA00009320"/>
    </source>
</evidence>
<dbReference type="Pfam" id="PF01063">
    <property type="entry name" value="Aminotran_4"/>
    <property type="match status" value="1"/>
</dbReference>
<dbReference type="AlphaFoldDB" id="A0A2N4XXB0"/>
<keyword evidence="5" id="KW-0289">Folate biosynthesis</keyword>
<evidence type="ECO:0000256" key="4">
    <source>
        <dbReference type="ARBA" id="ARBA00022898"/>
    </source>
</evidence>
<dbReference type="PANTHER" id="PTHR42743">
    <property type="entry name" value="AMINO-ACID AMINOTRANSFERASE"/>
    <property type="match status" value="1"/>
</dbReference>
<evidence type="ECO:0000313" key="15">
    <source>
        <dbReference type="EMBL" id="PLK59071.1"/>
    </source>
</evidence>
<dbReference type="InterPro" id="IPR036038">
    <property type="entry name" value="Aminotransferase-like"/>
</dbReference>
<evidence type="ECO:0000256" key="6">
    <source>
        <dbReference type="ARBA" id="ARBA00023239"/>
    </source>
</evidence>
<evidence type="ECO:0000256" key="1">
    <source>
        <dbReference type="ARBA" id="ARBA00001933"/>
    </source>
</evidence>
<dbReference type="SUPFAM" id="SSF56752">
    <property type="entry name" value="D-aminoacid aminotransferase-like PLP-dependent enzymes"/>
    <property type="match status" value="1"/>
</dbReference>
<dbReference type="PROSITE" id="PS00770">
    <property type="entry name" value="AA_TRANSFER_CLASS_4"/>
    <property type="match status" value="1"/>
</dbReference>
<dbReference type="PANTHER" id="PTHR42743:SF2">
    <property type="entry name" value="AMINODEOXYCHORISMATE LYASE"/>
    <property type="match status" value="1"/>
</dbReference>
<dbReference type="FunFam" id="3.20.10.10:FF:000002">
    <property type="entry name" value="D-alanine aminotransferase"/>
    <property type="match status" value="1"/>
</dbReference>
<dbReference type="EC" id="4.1.3.38" evidence="8 12"/>
<dbReference type="InterPro" id="IPR043132">
    <property type="entry name" value="BCAT-like_C"/>
</dbReference>
<comment type="caution">
    <text evidence="15">The sequence shown here is derived from an EMBL/GenBank/DDBJ whole genome shotgun (WGS) entry which is preliminary data.</text>
</comment>
<dbReference type="NCBIfam" id="NF004761">
    <property type="entry name" value="PRK06092.1"/>
    <property type="match status" value="1"/>
</dbReference>
<evidence type="ECO:0000256" key="5">
    <source>
        <dbReference type="ARBA" id="ARBA00022909"/>
    </source>
</evidence>
<comment type="pathway">
    <text evidence="7">Cofactor biosynthesis; tetrahydrofolate biosynthesis; 4-aminobenzoate from chorismate: step 2/2.</text>
</comment>
<accession>A0A2N4XXB0</accession>
<comment type="subunit">
    <text evidence="3">Homodimer.</text>
</comment>
<dbReference type="InterPro" id="IPR043131">
    <property type="entry name" value="BCAT-like_N"/>
</dbReference>
<comment type="function">
    <text evidence="10">Involved in the biosynthesis of p-aminobenzoate (PABA), a precursor of tetrahydrofolate. Converts 4-amino-4-deoxychorismate into 4-aminobenzoate (PABA) and pyruvate.</text>
</comment>
<reference evidence="15 16" key="1">
    <citation type="submission" date="2017-06" db="EMBL/GenBank/DDBJ databases">
        <title>Metabolic interaction between xylem feeders and their symbionts.</title>
        <authorList>
            <person name="Chouaia B."/>
        </authorList>
    </citation>
    <scope>NUCLEOTIDE SEQUENCE [LARGE SCALE GENOMIC DNA]</scope>
    <source>
        <strain evidence="15 16">Gra</strain>
    </source>
</reference>
<evidence type="ECO:0000256" key="10">
    <source>
        <dbReference type="ARBA" id="ARBA00054027"/>
    </source>
</evidence>
<evidence type="ECO:0000256" key="8">
    <source>
        <dbReference type="ARBA" id="ARBA00035676"/>
    </source>
</evidence>
<dbReference type="GO" id="GO:0008696">
    <property type="term" value="F:4-amino-4-deoxychorismate lyase activity"/>
    <property type="evidence" value="ECO:0007669"/>
    <property type="project" value="UniProtKB-UniRule"/>
</dbReference>
<dbReference type="InterPro" id="IPR018300">
    <property type="entry name" value="Aminotrans_IV_CS"/>
</dbReference>
<dbReference type="CDD" id="cd01559">
    <property type="entry name" value="ADCL_like"/>
    <property type="match status" value="1"/>
</dbReference>
<evidence type="ECO:0000256" key="11">
    <source>
        <dbReference type="ARBA" id="ARBA00069174"/>
    </source>
</evidence>
<evidence type="ECO:0000313" key="16">
    <source>
        <dbReference type="Proteomes" id="UP000234253"/>
    </source>
</evidence>
<dbReference type="GO" id="GO:0046656">
    <property type="term" value="P:folic acid biosynthetic process"/>
    <property type="evidence" value="ECO:0007669"/>
    <property type="project" value="UniProtKB-KW"/>
</dbReference>
<comment type="similarity">
    <text evidence="2 13">Belongs to the class-IV pyridoxal-phosphate-dependent aminotransferase family.</text>
</comment>
<comment type="catalytic activity">
    <reaction evidence="9">
        <text>4-amino-4-deoxychorismate = 4-aminobenzoate + pyruvate + H(+)</text>
        <dbReference type="Rhea" id="RHEA:16201"/>
        <dbReference type="ChEBI" id="CHEBI:15361"/>
        <dbReference type="ChEBI" id="CHEBI:15378"/>
        <dbReference type="ChEBI" id="CHEBI:17836"/>
        <dbReference type="ChEBI" id="CHEBI:58406"/>
        <dbReference type="EC" id="4.1.3.38"/>
    </reaction>
</comment>
<dbReference type="Gene3D" id="3.30.470.10">
    <property type="match status" value="1"/>
</dbReference>
<dbReference type="NCBIfam" id="TIGR03461">
    <property type="entry name" value="pabC_Proteo"/>
    <property type="match status" value="1"/>
</dbReference>
<keyword evidence="4 14" id="KW-0663">Pyridoxal phosphate</keyword>
<dbReference type="InterPro" id="IPR050571">
    <property type="entry name" value="Class-IV_PLP-Dep_Aminotrnsfr"/>
</dbReference>